<dbReference type="Proteomes" id="UP001430700">
    <property type="component" value="Unassembled WGS sequence"/>
</dbReference>
<organism evidence="1 2">
    <name type="scientific">Flavobacterium lipolyticum</name>
    <dbReference type="NCBI Taxonomy" id="2893754"/>
    <lineage>
        <taxon>Bacteria</taxon>
        <taxon>Pseudomonadati</taxon>
        <taxon>Bacteroidota</taxon>
        <taxon>Flavobacteriia</taxon>
        <taxon>Flavobacteriales</taxon>
        <taxon>Flavobacteriaceae</taxon>
        <taxon>Flavobacterium</taxon>
    </lineage>
</organism>
<protein>
    <recommendedName>
        <fullName evidence="3">DUF642 domain-containing protein</fullName>
    </recommendedName>
</protein>
<evidence type="ECO:0000313" key="2">
    <source>
        <dbReference type="Proteomes" id="UP001430700"/>
    </source>
</evidence>
<keyword evidence="2" id="KW-1185">Reference proteome</keyword>
<sequence length="177" mass="18747">MLVFFAACNLGYAQTIKVLDNKGTLRNIEQGIGNLAELYIGSPATPQTLAGTFSDISFASSGIVDTSDFSVDGSSITISKSGRYEITYRISTTTTNNEISGGEFYLEVGGTEAPGTRAYTYTRNSLVDKNSVAVTKIIVTTAATVIKIKGRTYASTAAVLSLSMTNNGSSLIVKRIK</sequence>
<comment type="caution">
    <text evidence="1">The sequence shown here is derived from an EMBL/GenBank/DDBJ whole genome shotgun (WGS) entry which is preliminary data.</text>
</comment>
<evidence type="ECO:0000313" key="1">
    <source>
        <dbReference type="EMBL" id="MCC9019220.1"/>
    </source>
</evidence>
<proteinExistence type="predicted"/>
<dbReference type="InterPro" id="IPR008983">
    <property type="entry name" value="Tumour_necrosis_fac-like_dom"/>
</dbReference>
<dbReference type="Gene3D" id="2.60.120.40">
    <property type="match status" value="1"/>
</dbReference>
<evidence type="ECO:0008006" key="3">
    <source>
        <dbReference type="Google" id="ProtNLM"/>
    </source>
</evidence>
<dbReference type="EMBL" id="JAJJMN010000001">
    <property type="protein sequence ID" value="MCC9019220.1"/>
    <property type="molecule type" value="Genomic_DNA"/>
</dbReference>
<name>A0ABS8M336_9FLAO</name>
<gene>
    <name evidence="1" type="ORF">LNQ34_15730</name>
</gene>
<dbReference type="RefSeq" id="WP_202701892.1">
    <property type="nucleotide sequence ID" value="NZ_JAJJMN010000001.1"/>
</dbReference>
<accession>A0ABS8M336</accession>
<reference evidence="1" key="1">
    <citation type="submission" date="2021-11" db="EMBL/GenBank/DDBJ databases">
        <title>Description of novel Flavobacterium species.</title>
        <authorList>
            <person name="Saticioglu I.B."/>
            <person name="Ay H."/>
            <person name="Altun S."/>
            <person name="Duman M."/>
        </authorList>
    </citation>
    <scope>NUCLEOTIDE SEQUENCE</scope>
    <source>
        <strain evidence="1">F-126</strain>
    </source>
</reference>